<keyword evidence="3" id="KW-0732">Signal</keyword>
<comment type="similarity">
    <text evidence="1">Belongs to the membrane fusion protein (MFP) (TC 8.A.1) family.</text>
</comment>
<dbReference type="RefSeq" id="WP_040124242.1">
    <property type="nucleotide sequence ID" value="NZ_HG938356.1"/>
</dbReference>
<dbReference type="PATRIC" id="fig|1028801.3.peg.4917"/>
<geneLocation type="plasmid" evidence="7">
    <name>II</name>
</geneLocation>
<dbReference type="AlphaFoldDB" id="A0A068TFH6"/>
<feature type="domain" description="Multidrug resistance protein MdtA-like alpha-helical hairpin" evidence="4">
    <location>
        <begin position="99"/>
        <end position="168"/>
    </location>
</feature>
<dbReference type="Gene3D" id="1.10.287.470">
    <property type="entry name" value="Helix hairpin bin"/>
    <property type="match status" value="1"/>
</dbReference>
<keyword evidence="6" id="KW-0614">Plasmid</keyword>
<evidence type="ECO:0000259" key="5">
    <source>
        <dbReference type="Pfam" id="PF25917"/>
    </source>
</evidence>
<accession>A0A068TFH6</accession>
<gene>
    <name evidence="6" type="ORF">RG1141_PA03230</name>
</gene>
<dbReference type="Proteomes" id="UP000028186">
    <property type="component" value="Plasmid pHAMBI1141a"/>
</dbReference>
<protein>
    <submittedName>
        <fullName evidence="6">Efflux transporter</fullName>
    </submittedName>
</protein>
<proteinExistence type="inferred from homology"/>
<dbReference type="Gene3D" id="2.40.50.100">
    <property type="match status" value="1"/>
</dbReference>
<dbReference type="Pfam" id="PF25876">
    <property type="entry name" value="HH_MFP_RND"/>
    <property type="match status" value="1"/>
</dbReference>
<dbReference type="HOGENOM" id="CLU_018816_1_0_5"/>
<keyword evidence="2" id="KW-0175">Coiled coil</keyword>
<reference evidence="7" key="1">
    <citation type="journal article" date="2014" name="BMC Genomics">
        <title>Genome sequencing of two Neorhizobium galegae strains reveals a noeT gene responsible for the unusual acetylation of the nodulation factors.</title>
        <authorList>
            <person name="Osterman J."/>
            <person name="Marsh J."/>
            <person name="Laine P.K."/>
            <person name="Zeng Z."/>
            <person name="Alatalo E."/>
            <person name="Sullivan J.T."/>
            <person name="Young J.P."/>
            <person name="Thomas-Oates J."/>
            <person name="Paulin L."/>
            <person name="Lindstrom K."/>
        </authorList>
    </citation>
    <scope>NUCLEOTIDE SEQUENCE [LARGE SCALE GENOMIC DNA]</scope>
    <source>
        <strain evidence="7">HAMBI 1141</strain>
        <plasmid evidence="7">II</plasmid>
    </source>
</reference>
<dbReference type="GO" id="GO:1990281">
    <property type="term" value="C:efflux pump complex"/>
    <property type="evidence" value="ECO:0007669"/>
    <property type="project" value="TreeGrafter"/>
</dbReference>
<dbReference type="SUPFAM" id="SSF111369">
    <property type="entry name" value="HlyD-like secretion proteins"/>
    <property type="match status" value="1"/>
</dbReference>
<dbReference type="EMBL" id="HG938356">
    <property type="protein sequence ID" value="CDN57158.1"/>
    <property type="molecule type" value="Genomic_DNA"/>
</dbReference>
<evidence type="ECO:0000313" key="7">
    <source>
        <dbReference type="Proteomes" id="UP000028186"/>
    </source>
</evidence>
<dbReference type="InterPro" id="IPR058624">
    <property type="entry name" value="MdtA-like_HH"/>
</dbReference>
<evidence type="ECO:0000256" key="2">
    <source>
        <dbReference type="SAM" id="Coils"/>
    </source>
</evidence>
<evidence type="ECO:0000256" key="1">
    <source>
        <dbReference type="ARBA" id="ARBA00009477"/>
    </source>
</evidence>
<dbReference type="KEGG" id="ngl:RG1141_PA03230"/>
<dbReference type="PANTHER" id="PTHR30469">
    <property type="entry name" value="MULTIDRUG RESISTANCE PROTEIN MDTA"/>
    <property type="match status" value="1"/>
</dbReference>
<dbReference type="Gene3D" id="2.40.420.20">
    <property type="match status" value="1"/>
</dbReference>
<dbReference type="Gene3D" id="2.40.30.170">
    <property type="match status" value="1"/>
</dbReference>
<name>A0A068TFH6_NEOGA</name>
<evidence type="ECO:0000259" key="4">
    <source>
        <dbReference type="Pfam" id="PF25876"/>
    </source>
</evidence>
<organism evidence="6 7">
    <name type="scientific">Neorhizobium galegae bv. officinalis bv. officinalis str. HAMBI 1141</name>
    <dbReference type="NCBI Taxonomy" id="1028801"/>
    <lineage>
        <taxon>Bacteria</taxon>
        <taxon>Pseudomonadati</taxon>
        <taxon>Pseudomonadota</taxon>
        <taxon>Alphaproteobacteria</taxon>
        <taxon>Hyphomicrobiales</taxon>
        <taxon>Rhizobiaceae</taxon>
        <taxon>Rhizobium/Agrobacterium group</taxon>
        <taxon>Neorhizobium</taxon>
    </lineage>
</organism>
<feature type="coiled-coil region" evidence="2">
    <location>
        <begin position="89"/>
        <end position="171"/>
    </location>
</feature>
<evidence type="ECO:0000313" key="6">
    <source>
        <dbReference type="EMBL" id="CDN57158.1"/>
    </source>
</evidence>
<dbReference type="NCBIfam" id="TIGR01730">
    <property type="entry name" value="RND_mfp"/>
    <property type="match status" value="1"/>
</dbReference>
<dbReference type="InterPro" id="IPR006143">
    <property type="entry name" value="RND_pump_MFP"/>
</dbReference>
<feature type="signal peptide" evidence="3">
    <location>
        <begin position="1"/>
        <end position="18"/>
    </location>
</feature>
<sequence>MGQLTTGVLLGFSIACLAACAPQEEARQKNARHVETVTVQAVPVSETISTTGEISARVQSDLSFRVSGRIIARLVDVGDHVKAGQVLARLDAQEQRADLQVALANLQSAEAQQTQAQQAFDRQQSLFTTGVTTQAALDNAREALLTTQAAVQSAQAQLDTARDTLSQTDLKADANGIITARNAEVGQVAQAAQLIFTLAHDGPRDAVINANESALLGRALEDVAEVRLLSGSDRFRATVREVSPTIDTTTGTIRVKLALEDAPDAPLGSAVVATARYKPETVIELPWSAMASRAGRTAVWLVDPKTSVVSLHRVEVAAYASGRFSVESGLSAGDIVVSNGTKFLSEGDHVSYEGTAR</sequence>
<feature type="domain" description="Multidrug resistance protein MdtA-like barrel-sandwich hybrid" evidence="5">
    <location>
        <begin position="62"/>
        <end position="194"/>
    </location>
</feature>
<dbReference type="Pfam" id="PF25917">
    <property type="entry name" value="BSH_RND"/>
    <property type="match status" value="1"/>
</dbReference>
<feature type="chain" id="PRO_5001653942" evidence="3">
    <location>
        <begin position="19"/>
        <end position="357"/>
    </location>
</feature>
<dbReference type="GO" id="GO:0015562">
    <property type="term" value="F:efflux transmembrane transporter activity"/>
    <property type="evidence" value="ECO:0007669"/>
    <property type="project" value="TreeGrafter"/>
</dbReference>
<dbReference type="InterPro" id="IPR058625">
    <property type="entry name" value="MdtA-like_BSH"/>
</dbReference>
<evidence type="ECO:0000256" key="3">
    <source>
        <dbReference type="SAM" id="SignalP"/>
    </source>
</evidence>
<dbReference type="PANTHER" id="PTHR30469:SF38">
    <property type="entry name" value="HLYD FAMILY SECRETION PROTEIN"/>
    <property type="match status" value="1"/>
</dbReference>
<dbReference type="eggNOG" id="COG0845">
    <property type="taxonomic scope" value="Bacteria"/>
</dbReference>